<dbReference type="RefSeq" id="WP_110170237.1">
    <property type="nucleotide sequence ID" value="NZ_CP015136.1"/>
</dbReference>
<dbReference type="STRING" id="1855912.LuPra_01584"/>
<sequence length="183" mass="20036">MAVVVLLRGVNVGGHRAFRPSALAEDLRHFDAVSIGAAGTFVIRRPVRLGQLRLEVARRLSFDAEIMICQGSAIVRLMSRDFFAADDLRPDIVRFVSVLSRSPRVAPPLPMDLPLTGPWLVKILARENRFVVGLYRRQMKAIGQLGSLDRVFGMPATTRSWTTMAAIARVLAGSEARNGAAGE</sequence>
<gene>
    <name evidence="1" type="ORF">LuPra_01584</name>
</gene>
<proteinExistence type="predicted"/>
<reference evidence="1 2" key="1">
    <citation type="journal article" date="2016" name="Genome Announc.">
        <title>First Complete Genome Sequence of a Subdivision 6 Acidobacterium Strain.</title>
        <authorList>
            <person name="Huang S."/>
            <person name="Vieira S."/>
            <person name="Bunk B."/>
            <person name="Riedel T."/>
            <person name="Sproer C."/>
            <person name="Overmann J."/>
        </authorList>
    </citation>
    <scope>NUCLEOTIDE SEQUENCE [LARGE SCALE GENOMIC DNA]</scope>
    <source>
        <strain evidence="2">DSM 100886 HEG_-6_39</strain>
    </source>
</reference>
<name>A0A143PKS0_LUTPR</name>
<dbReference type="AlphaFoldDB" id="A0A143PKS0"/>
<dbReference type="KEGG" id="abac:LuPra_01584"/>
<organism evidence="1 2">
    <name type="scientific">Luteitalea pratensis</name>
    <dbReference type="NCBI Taxonomy" id="1855912"/>
    <lineage>
        <taxon>Bacteria</taxon>
        <taxon>Pseudomonadati</taxon>
        <taxon>Acidobacteriota</taxon>
        <taxon>Vicinamibacteria</taxon>
        <taxon>Vicinamibacterales</taxon>
        <taxon>Vicinamibacteraceae</taxon>
        <taxon>Luteitalea</taxon>
    </lineage>
</organism>
<dbReference type="Proteomes" id="UP000076079">
    <property type="component" value="Chromosome"/>
</dbReference>
<protein>
    <recommendedName>
        <fullName evidence="3">DUF1697 domain-containing protein</fullName>
    </recommendedName>
</protein>
<accession>A0A143PKS0</accession>
<dbReference type="SUPFAM" id="SSF160379">
    <property type="entry name" value="SP0830-like"/>
    <property type="match status" value="1"/>
</dbReference>
<evidence type="ECO:0000313" key="2">
    <source>
        <dbReference type="Proteomes" id="UP000076079"/>
    </source>
</evidence>
<evidence type="ECO:0008006" key="3">
    <source>
        <dbReference type="Google" id="ProtNLM"/>
    </source>
</evidence>
<dbReference type="PATRIC" id="fig|1813736.3.peg.1644"/>
<reference evidence="2" key="2">
    <citation type="submission" date="2016-04" db="EMBL/GenBank/DDBJ databases">
        <title>First Complete Genome Sequence of a Subdivision 6 Acidobacterium.</title>
        <authorList>
            <person name="Huang S."/>
            <person name="Vieira S."/>
            <person name="Bunk B."/>
            <person name="Riedel T."/>
            <person name="Sproeer C."/>
            <person name="Overmann J."/>
        </authorList>
    </citation>
    <scope>NUCLEOTIDE SEQUENCE [LARGE SCALE GENOMIC DNA]</scope>
    <source>
        <strain evidence="2">DSM 100886 HEG_-6_39</strain>
    </source>
</reference>
<dbReference type="EMBL" id="CP015136">
    <property type="protein sequence ID" value="AMY08384.1"/>
    <property type="molecule type" value="Genomic_DNA"/>
</dbReference>
<keyword evidence="2" id="KW-1185">Reference proteome</keyword>
<dbReference type="OrthoDB" id="9806494at2"/>
<evidence type="ECO:0000313" key="1">
    <source>
        <dbReference type="EMBL" id="AMY08384.1"/>
    </source>
</evidence>